<dbReference type="GO" id="GO:0016887">
    <property type="term" value="F:ATP hydrolysis activity"/>
    <property type="evidence" value="ECO:0007669"/>
    <property type="project" value="TreeGrafter"/>
</dbReference>
<keyword evidence="9" id="KW-0238">DNA-binding</keyword>
<evidence type="ECO:0000256" key="2">
    <source>
        <dbReference type="ARBA" id="ARBA00009220"/>
    </source>
</evidence>
<dbReference type="PANTHER" id="PTHR45623">
    <property type="entry name" value="CHROMODOMAIN-HELICASE-DNA-BINDING PROTEIN 3-RELATED-RELATED"/>
    <property type="match status" value="1"/>
</dbReference>
<sequence length="1719" mass="194561">MDSQDSSANEDNRKPFPAPQRRRSESGSDDEEHSSRAVVRNNKSGSESSSFDSSSSDQGDDDDDEPDYRPDTGSSRRQVESPYDSFEEVNGSDSSQKNANKVPRTSRIEFRNVDAELYDLRRSGRSRRAPKIIDDDDDEDEEEESDFANDDDDDGSDSGTPDESEDSGSDYGYSGKKKSSRGSKSSPRSSGRKAPRSNDSVIERITPQDTPSSASDSDGDWGSSSKKKSNGKRKKRSSLANKDTDQGVRYSSRGGQVNYNEDDNDWGLSSEDDKLPASHKPVAPEEEGDVIESVHDFRRCENAEEDDMDEPHHNMEYMIKWKQHSHMHNTWEQYQDLRQFKGFKKVDSYIQRFVYPEIALKSDPNTMREEIEQSDVNREMLRDELKDYTTVERIIATRTSKTGDTEYFCKWHRLPYSAATWEVEDRISENHQAEIDAFLDRESSQKVPYKTTIYPKGQRPPFKRLLTQPEYLVGGELRDYQLTGLNWMSRLWSRNENGILADEMGLGKTVQSISIISFLFHQHNLYGPYLVVVPLSTIGAWQREFERWAPDMNLIVYIGDGASRQTIRDYEFYQKGSTTKIRFNVLLTTFELVRMDRAELDKIKWTYLAIDEAHRLKNKQSQLHETLKDFHTANRLLITGTPLQNSVKELIALCNFLMPDKFVDDDIEIDMADAEQESKIRDLHDSLKPYMLRRLKKDVEKSLPKKTERILRVELSQLQTHYYKNILTKNFAVLNKGVSGHGQLSLLNVAMELKKASNHPYLFPNAEIVSDRREEQLKGIIMSSGKMVLLDKLLTRLKKDGHRVLIFSQMVRMLDIMTDYLALRGFAFQRLDGSVGSEARKRSIEHFNAPNSIDFVFLLSTRAGGLGINLETADTVIIFDSDWNPQNDLQAMARAHRIGQKNVVNVYRFVSKDTIEEDIIERAKRKMVLEYCIIKQMDTSGLEILQQKKKAAETSTGFTKDELSAILKFGAQSMFQQNEGTANKKLDELDLDEILARAESHDTTEAVNLAGGEEFLSQFQYADFGAGDMSWDEIIPAEEREQFEAEERAKMEEQLYTPRNRGRVSYAEGKAGSPSPESEGRRRKRKAAGPQVSSPAGPKKKRGAGLDPSELNIKDLRALARGMLKFGIVTDRYQDVVGEAELEDKEEEVVKQEAEELIYACEDALGVAHDSIDNQDDDEDLPYAKKNAKAVLFTYKDMEKVNAGQMVLRLKDLRAMNKRLEGTDPAKFRMNVPLKPVLNWSCAWGQKEDAMLVVGIHKHGFGAWDKIQDDTSLGFAKKFFLSSQDAKDLKKIPKALHLVRRGEYLLKTLRESERDKKTRQSAATASRREPGKSSRSSGTKTPSSSTKDNGKSSGNGRSASKANASNSKSRSSKSRPSRPSRNGAGSDSERDGDSSGGQDDSSKDLLRAVGRDLRTIRDSDKKAVEPQVIAECLARIGREIEALVDGTSTSSSSSSRSRSERERLSRQLWTYAGKAFPTGAIHYAQLRKGYLDIRDAEKQAASSSSRQRQHSDEGRKSSHRRSSPSSRRDRSRERNDSNGGHRRSRSGRDGSASPQRSSSSRRRSKDRTHSRPRRSDSLEDERSRYKDHRSGSSRDRGSSSKHRYRSDDEDDSRAAKRRSTGEGIREGNHVSNSSNGSLVNGSSSSYHDERSKDSSRKRDRSYERSDRHKDSRDRSRATDRAIAARAETTTAGATGSRGELRNEIRAPVTRDEGLEPTYK</sequence>
<feature type="compositionally biased region" description="Low complexity" evidence="11">
    <location>
        <begin position="1447"/>
        <end position="1456"/>
    </location>
</feature>
<dbReference type="InterPro" id="IPR016197">
    <property type="entry name" value="Chromo-like_dom_sf"/>
</dbReference>
<evidence type="ECO:0000256" key="1">
    <source>
        <dbReference type="ARBA" id="ARBA00004123"/>
    </source>
</evidence>
<feature type="compositionally biased region" description="Basic and acidic residues" evidence="11">
    <location>
        <begin position="1044"/>
        <end position="1053"/>
    </location>
</feature>
<dbReference type="EMBL" id="JAAAHY010000745">
    <property type="protein sequence ID" value="KAF9958107.1"/>
    <property type="molecule type" value="Genomic_DNA"/>
</dbReference>
<comment type="caution">
    <text evidence="15">The sequence shown here is derived from an EMBL/GenBank/DDBJ whole genome shotgun (WGS) entry which is preliminary data.</text>
</comment>
<feature type="region of interest" description="Disordered" evidence="11">
    <location>
        <begin position="1441"/>
        <end position="1464"/>
    </location>
</feature>
<keyword evidence="10" id="KW-0539">Nucleus</keyword>
<feature type="region of interest" description="Disordered" evidence="11">
    <location>
        <begin position="1"/>
        <end position="289"/>
    </location>
</feature>
<dbReference type="OrthoDB" id="5857104at2759"/>
<keyword evidence="6" id="KW-0347">Helicase</keyword>
<dbReference type="GO" id="GO:0005524">
    <property type="term" value="F:ATP binding"/>
    <property type="evidence" value="ECO:0007669"/>
    <property type="project" value="UniProtKB-KW"/>
</dbReference>
<proteinExistence type="inferred from homology"/>
<dbReference type="GO" id="GO:0003677">
    <property type="term" value="F:DNA binding"/>
    <property type="evidence" value="ECO:0007669"/>
    <property type="project" value="UniProtKB-KW"/>
</dbReference>
<dbReference type="InterPro" id="IPR001650">
    <property type="entry name" value="Helicase_C-like"/>
</dbReference>
<accession>A0A9P6J1G2</accession>
<dbReference type="Pfam" id="PF00176">
    <property type="entry name" value="SNF2-rel_dom"/>
    <property type="match status" value="1"/>
</dbReference>
<evidence type="ECO:0000256" key="5">
    <source>
        <dbReference type="ARBA" id="ARBA00022801"/>
    </source>
</evidence>
<evidence type="ECO:0000256" key="7">
    <source>
        <dbReference type="ARBA" id="ARBA00022840"/>
    </source>
</evidence>
<evidence type="ECO:0000256" key="11">
    <source>
        <dbReference type="SAM" id="MobiDB-lite"/>
    </source>
</evidence>
<name>A0A9P6J1G2_MORAP</name>
<feature type="compositionally biased region" description="Basic and acidic residues" evidence="11">
    <location>
        <begin position="1646"/>
        <end position="1679"/>
    </location>
</feature>
<keyword evidence="7" id="KW-0067">ATP-binding</keyword>
<evidence type="ECO:0000313" key="15">
    <source>
        <dbReference type="EMBL" id="KAF9958107.1"/>
    </source>
</evidence>
<dbReference type="Gene3D" id="3.40.50.300">
    <property type="entry name" value="P-loop containing nucleotide triphosphate hydrolases"/>
    <property type="match status" value="1"/>
</dbReference>
<protein>
    <recommendedName>
        <fullName evidence="17">DNA helicase</fullName>
    </recommendedName>
</protein>
<dbReference type="GO" id="GO:0000785">
    <property type="term" value="C:chromatin"/>
    <property type="evidence" value="ECO:0007669"/>
    <property type="project" value="TreeGrafter"/>
</dbReference>
<feature type="region of interest" description="Disordered" evidence="11">
    <location>
        <begin position="1044"/>
        <end position="1108"/>
    </location>
</feature>
<dbReference type="PROSITE" id="PS51194">
    <property type="entry name" value="HELICASE_CTER"/>
    <property type="match status" value="1"/>
</dbReference>
<dbReference type="SUPFAM" id="SSF54160">
    <property type="entry name" value="Chromo domain-like"/>
    <property type="match status" value="2"/>
</dbReference>
<dbReference type="SMART" id="SM01176">
    <property type="entry name" value="DUF4208"/>
    <property type="match status" value="1"/>
</dbReference>
<feature type="domain" description="Chromo" evidence="12">
    <location>
        <begin position="289"/>
        <end position="352"/>
    </location>
</feature>
<feature type="compositionally biased region" description="Basic residues" evidence="11">
    <location>
        <begin position="225"/>
        <end position="237"/>
    </location>
</feature>
<feature type="domain" description="Helicase ATP-binding" evidence="13">
    <location>
        <begin position="489"/>
        <end position="660"/>
    </location>
</feature>
<evidence type="ECO:0000256" key="8">
    <source>
        <dbReference type="ARBA" id="ARBA00022853"/>
    </source>
</evidence>
<dbReference type="GO" id="GO:0003682">
    <property type="term" value="F:chromatin binding"/>
    <property type="evidence" value="ECO:0007669"/>
    <property type="project" value="TreeGrafter"/>
</dbReference>
<gene>
    <name evidence="15" type="ORF">BGZ70_009306</name>
</gene>
<feature type="compositionally biased region" description="Basic and acidic residues" evidence="11">
    <location>
        <begin position="106"/>
        <end position="122"/>
    </location>
</feature>
<keyword evidence="16" id="KW-1185">Reference proteome</keyword>
<dbReference type="InterPro" id="IPR038718">
    <property type="entry name" value="SNF2-like_sf"/>
</dbReference>
<dbReference type="InterPro" id="IPR056302">
    <property type="entry name" value="CHD1-2/Hrp3_HTH"/>
</dbReference>
<dbReference type="Gene3D" id="3.40.50.10810">
    <property type="entry name" value="Tandem AAA-ATPase domain"/>
    <property type="match status" value="1"/>
</dbReference>
<keyword evidence="5" id="KW-0378">Hydrolase</keyword>
<feature type="domain" description="Helicase C-terminal" evidence="14">
    <location>
        <begin position="789"/>
        <end position="952"/>
    </location>
</feature>
<dbReference type="CDD" id="cd18659">
    <property type="entry name" value="CD2_tandem"/>
    <property type="match status" value="1"/>
</dbReference>
<feature type="region of interest" description="Disordered" evidence="11">
    <location>
        <begin position="1310"/>
        <end position="1406"/>
    </location>
</feature>
<dbReference type="GO" id="GO:0140658">
    <property type="term" value="F:ATP-dependent chromatin remodeler activity"/>
    <property type="evidence" value="ECO:0007669"/>
    <property type="project" value="TreeGrafter"/>
</dbReference>
<dbReference type="GO" id="GO:0034728">
    <property type="term" value="P:nucleosome organization"/>
    <property type="evidence" value="ECO:0007669"/>
    <property type="project" value="TreeGrafter"/>
</dbReference>
<feature type="compositionally biased region" description="Low complexity" evidence="11">
    <location>
        <begin position="44"/>
        <end position="57"/>
    </location>
</feature>
<dbReference type="SMART" id="SM00490">
    <property type="entry name" value="HELICc"/>
    <property type="match status" value="1"/>
</dbReference>
<dbReference type="InterPro" id="IPR000953">
    <property type="entry name" value="Chromo/chromo_shadow_dom"/>
</dbReference>
<feature type="compositionally biased region" description="Low complexity" evidence="11">
    <location>
        <begin position="1680"/>
        <end position="1697"/>
    </location>
</feature>
<dbReference type="Pfam" id="PF23588">
    <property type="entry name" value="HTH_CHD1_Hrp3"/>
    <property type="match status" value="1"/>
</dbReference>
<evidence type="ECO:0000313" key="16">
    <source>
        <dbReference type="Proteomes" id="UP000738359"/>
    </source>
</evidence>
<reference evidence="15" key="1">
    <citation type="journal article" date="2020" name="Fungal Divers.">
        <title>Resolving the Mortierellaceae phylogeny through synthesis of multi-gene phylogenetics and phylogenomics.</title>
        <authorList>
            <person name="Vandepol N."/>
            <person name="Liber J."/>
            <person name="Desiro A."/>
            <person name="Na H."/>
            <person name="Kennedy M."/>
            <person name="Barry K."/>
            <person name="Grigoriev I.V."/>
            <person name="Miller A.N."/>
            <person name="O'Donnell K."/>
            <person name="Stajich J.E."/>
            <person name="Bonito G."/>
        </authorList>
    </citation>
    <scope>NUCLEOTIDE SEQUENCE</scope>
    <source>
        <strain evidence="15">CK1249</strain>
    </source>
</reference>
<evidence type="ECO:0000259" key="12">
    <source>
        <dbReference type="PROSITE" id="PS50013"/>
    </source>
</evidence>
<feature type="compositionally biased region" description="Basic and acidic residues" evidence="11">
    <location>
        <begin position="1526"/>
        <end position="1536"/>
    </location>
</feature>
<dbReference type="Gene3D" id="1.10.10.60">
    <property type="entry name" value="Homeodomain-like"/>
    <property type="match status" value="1"/>
</dbReference>
<comment type="subcellular location">
    <subcellularLocation>
        <location evidence="1">Nucleus</location>
    </subcellularLocation>
</comment>
<dbReference type="GO" id="GO:0042393">
    <property type="term" value="F:histone binding"/>
    <property type="evidence" value="ECO:0007669"/>
    <property type="project" value="TreeGrafter"/>
</dbReference>
<evidence type="ECO:0000259" key="13">
    <source>
        <dbReference type="PROSITE" id="PS51192"/>
    </source>
</evidence>
<feature type="compositionally biased region" description="Low complexity" evidence="11">
    <location>
        <begin position="1333"/>
        <end position="1369"/>
    </location>
</feature>
<organism evidence="15 16">
    <name type="scientific">Mortierella alpina</name>
    <name type="common">Oleaginous fungus</name>
    <name type="synonym">Mortierella renispora</name>
    <dbReference type="NCBI Taxonomy" id="64518"/>
    <lineage>
        <taxon>Eukaryota</taxon>
        <taxon>Fungi</taxon>
        <taxon>Fungi incertae sedis</taxon>
        <taxon>Mucoromycota</taxon>
        <taxon>Mortierellomycotina</taxon>
        <taxon>Mortierellomycetes</taxon>
        <taxon>Mortierellales</taxon>
        <taxon>Mortierellaceae</taxon>
        <taxon>Mortierella</taxon>
    </lineage>
</organism>
<dbReference type="SMART" id="SM00298">
    <property type="entry name" value="CHROMO"/>
    <property type="match status" value="1"/>
</dbReference>
<feature type="compositionally biased region" description="Basic and acidic residues" evidence="11">
    <location>
        <begin position="1619"/>
        <end position="1628"/>
    </location>
</feature>
<feature type="compositionally biased region" description="Low complexity" evidence="11">
    <location>
        <begin position="212"/>
        <end position="224"/>
    </location>
</feature>
<keyword evidence="4" id="KW-0547">Nucleotide-binding</keyword>
<dbReference type="Proteomes" id="UP000738359">
    <property type="component" value="Unassembled WGS sequence"/>
</dbReference>
<dbReference type="GO" id="GO:0004386">
    <property type="term" value="F:helicase activity"/>
    <property type="evidence" value="ECO:0007669"/>
    <property type="project" value="UniProtKB-KW"/>
</dbReference>
<dbReference type="FunFam" id="3.40.50.10810:FF:000005">
    <property type="entry name" value="Photoperiod-independent early flowering 1"/>
    <property type="match status" value="1"/>
</dbReference>
<feature type="domain" description="Chromo" evidence="12">
    <location>
        <begin position="389"/>
        <end position="450"/>
    </location>
</feature>
<feature type="compositionally biased region" description="Basic and acidic residues" evidence="11">
    <location>
        <begin position="1567"/>
        <end position="1598"/>
    </location>
</feature>
<dbReference type="InterPro" id="IPR023780">
    <property type="entry name" value="Chromo_domain"/>
</dbReference>
<dbReference type="PANTHER" id="PTHR45623:SF14">
    <property type="entry name" value="CHROMODOMAIN-HELICASE-DNA-BINDING PROTEIN 1"/>
    <property type="match status" value="1"/>
</dbReference>
<dbReference type="InterPro" id="IPR049730">
    <property type="entry name" value="SNF2/RAD54-like_C"/>
</dbReference>
<dbReference type="FunFam" id="3.40.50.300:FF:000130">
    <property type="entry name" value="Chromodomain-helicase-DNA-binding protein 2 isoform 1"/>
    <property type="match status" value="1"/>
</dbReference>
<comment type="similarity">
    <text evidence="2">Belongs to the SNF2/RAD54 helicase family. SWR1 subfamily.</text>
</comment>
<dbReference type="Pfam" id="PF00271">
    <property type="entry name" value="Helicase_C"/>
    <property type="match status" value="1"/>
</dbReference>
<evidence type="ECO:0000256" key="9">
    <source>
        <dbReference type="ARBA" id="ARBA00023125"/>
    </source>
</evidence>
<dbReference type="CDD" id="cd18793">
    <property type="entry name" value="SF2_C_SNF"/>
    <property type="match status" value="1"/>
</dbReference>
<dbReference type="GO" id="GO:0005634">
    <property type="term" value="C:nucleus"/>
    <property type="evidence" value="ECO:0007669"/>
    <property type="project" value="UniProtKB-SubCell"/>
</dbReference>
<dbReference type="SMART" id="SM00487">
    <property type="entry name" value="DEXDc"/>
    <property type="match status" value="1"/>
</dbReference>
<feature type="compositionally biased region" description="Acidic residues" evidence="11">
    <location>
        <begin position="134"/>
        <end position="168"/>
    </location>
</feature>
<evidence type="ECO:0000259" key="14">
    <source>
        <dbReference type="PROSITE" id="PS51194"/>
    </source>
</evidence>
<dbReference type="InterPro" id="IPR000330">
    <property type="entry name" value="SNF2_N"/>
</dbReference>
<dbReference type="PROSITE" id="PS50013">
    <property type="entry name" value="CHROMO_2"/>
    <property type="match status" value="2"/>
</dbReference>
<evidence type="ECO:0000256" key="10">
    <source>
        <dbReference type="ARBA" id="ARBA00023242"/>
    </source>
</evidence>
<dbReference type="Pfam" id="PF00385">
    <property type="entry name" value="Chromo"/>
    <property type="match status" value="1"/>
</dbReference>
<feature type="compositionally biased region" description="Basic and acidic residues" evidence="11">
    <location>
        <begin position="1698"/>
        <end position="1719"/>
    </location>
</feature>
<dbReference type="SUPFAM" id="SSF52540">
    <property type="entry name" value="P-loop containing nucleoside triphosphate hydrolases"/>
    <property type="match status" value="2"/>
</dbReference>
<keyword evidence="8" id="KW-0156">Chromatin regulator</keyword>
<dbReference type="InterPro" id="IPR027417">
    <property type="entry name" value="P-loop_NTPase"/>
</dbReference>
<feature type="compositionally biased region" description="Low complexity" evidence="11">
    <location>
        <begin position="1629"/>
        <end position="1645"/>
    </location>
</feature>
<keyword evidence="3" id="KW-0677">Repeat</keyword>
<dbReference type="InterPro" id="IPR025260">
    <property type="entry name" value="CHD1-like_C"/>
</dbReference>
<dbReference type="InterPro" id="IPR014001">
    <property type="entry name" value="Helicase_ATP-bd"/>
</dbReference>
<evidence type="ECO:0000256" key="3">
    <source>
        <dbReference type="ARBA" id="ARBA00022737"/>
    </source>
</evidence>
<dbReference type="Gene3D" id="6.10.140.1440">
    <property type="match status" value="1"/>
</dbReference>
<evidence type="ECO:0000256" key="4">
    <source>
        <dbReference type="ARBA" id="ARBA00022741"/>
    </source>
</evidence>
<feature type="region of interest" description="Disordered" evidence="11">
    <location>
        <begin position="1497"/>
        <end position="1719"/>
    </location>
</feature>
<dbReference type="PROSITE" id="PS51192">
    <property type="entry name" value="HELICASE_ATP_BIND_1"/>
    <property type="match status" value="1"/>
</dbReference>
<evidence type="ECO:0008006" key="17">
    <source>
        <dbReference type="Google" id="ProtNLM"/>
    </source>
</evidence>
<feature type="compositionally biased region" description="Low complexity" evidence="11">
    <location>
        <begin position="1549"/>
        <end position="1558"/>
    </location>
</feature>
<evidence type="ECO:0000256" key="6">
    <source>
        <dbReference type="ARBA" id="ARBA00022806"/>
    </source>
</evidence>
<dbReference type="Gene3D" id="2.40.50.40">
    <property type="match status" value="2"/>
</dbReference>